<name>A0A386KK60_9CAUD</name>
<reference evidence="1 2" key="1">
    <citation type="submission" date="2018-08" db="EMBL/GenBank/DDBJ databases">
        <title>Complete genome sequence of five Acinetobacter baumannii phages from Abidjan, Cote d'Ivoire.</title>
        <authorList>
            <person name="Essoh C."/>
            <person name="Vernadet J.-P."/>
            <person name="Vergnaud G."/>
            <person name="Resch G."/>
            <person name="Pourcel C."/>
        </authorList>
    </citation>
    <scope>NUCLEOTIDE SEQUENCE [LARGE SCALE GENOMIC DNA]</scope>
</reference>
<gene>
    <name evidence="1" type="ORF">Aci022_113</name>
</gene>
<sequence>MIVVSVENAHFINSVANWSIKHCVYDLDAIRAFQKRLREDIATAKLVNKTALNDGNEVMVAINDEDQLVVSQILKSFGERNGSNS</sequence>
<proteinExistence type="predicted"/>
<dbReference type="EMBL" id="MH800199">
    <property type="protein sequence ID" value="AYD85802.1"/>
    <property type="molecule type" value="Genomic_DNA"/>
</dbReference>
<evidence type="ECO:0000313" key="1">
    <source>
        <dbReference type="EMBL" id="AYD85802.1"/>
    </source>
</evidence>
<keyword evidence="2" id="KW-1185">Reference proteome</keyword>
<protein>
    <submittedName>
        <fullName evidence="1">Uncharacterized protein</fullName>
    </submittedName>
</protein>
<evidence type="ECO:0000313" key="2">
    <source>
        <dbReference type="Proteomes" id="UP000280659"/>
    </source>
</evidence>
<dbReference type="Proteomes" id="UP000280659">
    <property type="component" value="Segment"/>
</dbReference>
<accession>A0A386KK60</accession>
<organism evidence="1 2">
    <name type="scientific">Acinetobacter phage vB_AbaM_B09_Aci02-2</name>
    <dbReference type="NCBI Taxonomy" id="2315467"/>
    <lineage>
        <taxon>Viruses</taxon>
        <taxon>Duplodnaviria</taxon>
        <taxon>Heunggongvirae</taxon>
        <taxon>Uroviricota</taxon>
        <taxon>Caudoviricetes</taxon>
        <taxon>Saclayvirus</taxon>
        <taxon>Saclayvirus Aci022</taxon>
    </lineage>
</organism>